<dbReference type="InterPro" id="IPR036058">
    <property type="entry name" value="Kazal_dom_sf"/>
</dbReference>
<evidence type="ECO:0000256" key="8">
    <source>
        <dbReference type="SAM" id="Phobius"/>
    </source>
</evidence>
<feature type="transmembrane region" description="Helical" evidence="8">
    <location>
        <begin position="289"/>
        <end position="312"/>
    </location>
</feature>
<feature type="transmembrane region" description="Helical" evidence="8">
    <location>
        <begin position="240"/>
        <end position="261"/>
    </location>
</feature>
<dbReference type="GO" id="GO:0016323">
    <property type="term" value="C:basolateral plasma membrane"/>
    <property type="evidence" value="ECO:0007669"/>
    <property type="project" value="TreeGrafter"/>
</dbReference>
<name>A0AAV5TYM5_9BILA</name>
<feature type="non-terminal residue" evidence="10">
    <location>
        <position position="1"/>
    </location>
</feature>
<dbReference type="SUPFAM" id="SSF103473">
    <property type="entry name" value="MFS general substrate transporter"/>
    <property type="match status" value="1"/>
</dbReference>
<evidence type="ECO:0000313" key="10">
    <source>
        <dbReference type="EMBL" id="GMS99349.1"/>
    </source>
</evidence>
<feature type="transmembrane region" description="Helical" evidence="8">
    <location>
        <begin position="45"/>
        <end position="67"/>
    </location>
</feature>
<feature type="transmembrane region" description="Helical" evidence="8">
    <location>
        <begin position="197"/>
        <end position="219"/>
    </location>
</feature>
<proteinExistence type="inferred from homology"/>
<protein>
    <recommendedName>
        <fullName evidence="9">Kazal-like domain-containing protein</fullName>
    </recommendedName>
</protein>
<sequence length="333" mass="36547">AMLHNKTFMSLVIWYCGDCVIVNGFTAFMPKILETILSVSPAVGSYMASVVILAAATGTILGGWAISHYKMQVGGMLKFLIICEIASMLFLCNLLISCPPQQFAGINIGYDLQPVKSANISNTCNSDCACTTEWNPVCDNEKGVMFFSACAAGCKKKEEENITMSVTWKDCSCLSYGRPDYDPTQTLTSEYCNTDCGFNLILFMVLLFCAVVSTFATFATHQQIMLRVVPMDHRTIAIGLNWMFLRLFGFIPGGILFGWIIDKSCLHWGEKCGVAINCLVYDPRKQAMVIFALAIMCKLVAIIAGVFGYFTYSPSESDQTASVTTVDSRGPLK</sequence>
<dbReference type="GO" id="GO:0015347">
    <property type="term" value="F:sodium-independent organic anion transmembrane transporter activity"/>
    <property type="evidence" value="ECO:0007669"/>
    <property type="project" value="TreeGrafter"/>
</dbReference>
<dbReference type="AlphaFoldDB" id="A0AAV5TYM5"/>
<evidence type="ECO:0000313" key="11">
    <source>
        <dbReference type="Proteomes" id="UP001432027"/>
    </source>
</evidence>
<feature type="transmembrane region" description="Helical" evidence="8">
    <location>
        <begin position="12"/>
        <end position="33"/>
    </location>
</feature>
<keyword evidence="11" id="KW-1185">Reference proteome</keyword>
<evidence type="ECO:0000256" key="6">
    <source>
        <dbReference type="ARBA" id="ARBA00023136"/>
    </source>
</evidence>
<dbReference type="SUPFAM" id="SSF100895">
    <property type="entry name" value="Kazal-type serine protease inhibitors"/>
    <property type="match status" value="1"/>
</dbReference>
<feature type="domain" description="Kazal-like" evidence="9">
    <location>
        <begin position="118"/>
        <end position="175"/>
    </location>
</feature>
<keyword evidence="7" id="KW-1015">Disulfide bond</keyword>
<evidence type="ECO:0000256" key="4">
    <source>
        <dbReference type="ARBA" id="ARBA00022692"/>
    </source>
</evidence>
<evidence type="ECO:0000256" key="3">
    <source>
        <dbReference type="ARBA" id="ARBA00022475"/>
    </source>
</evidence>
<gene>
    <name evidence="10" type="ORF">PENTCL1PPCAC_21524</name>
</gene>
<evidence type="ECO:0000256" key="7">
    <source>
        <dbReference type="ARBA" id="ARBA00023157"/>
    </source>
</evidence>
<feature type="transmembrane region" description="Helical" evidence="8">
    <location>
        <begin position="79"/>
        <end position="96"/>
    </location>
</feature>
<evidence type="ECO:0000259" key="9">
    <source>
        <dbReference type="PROSITE" id="PS51465"/>
    </source>
</evidence>
<comment type="similarity">
    <text evidence="2">Belongs to the organo anion transporter (TC 2.A.60) family.</text>
</comment>
<evidence type="ECO:0000256" key="2">
    <source>
        <dbReference type="ARBA" id="ARBA00009657"/>
    </source>
</evidence>
<dbReference type="Pfam" id="PF03137">
    <property type="entry name" value="OATP"/>
    <property type="match status" value="1"/>
</dbReference>
<dbReference type="PROSITE" id="PS51465">
    <property type="entry name" value="KAZAL_2"/>
    <property type="match status" value="1"/>
</dbReference>
<dbReference type="InterPro" id="IPR036259">
    <property type="entry name" value="MFS_trans_sf"/>
</dbReference>
<dbReference type="PANTHER" id="PTHR11388">
    <property type="entry name" value="ORGANIC ANION TRANSPORTER"/>
    <property type="match status" value="1"/>
</dbReference>
<keyword evidence="4 8" id="KW-0812">Transmembrane</keyword>
<comment type="subcellular location">
    <subcellularLocation>
        <location evidence="1">Cell membrane</location>
        <topology evidence="1">Multi-pass membrane protein</topology>
    </subcellularLocation>
</comment>
<keyword evidence="5 8" id="KW-1133">Transmembrane helix</keyword>
<dbReference type="Proteomes" id="UP001432027">
    <property type="component" value="Unassembled WGS sequence"/>
</dbReference>
<dbReference type="InterPro" id="IPR004156">
    <property type="entry name" value="OATP"/>
</dbReference>
<evidence type="ECO:0000256" key="1">
    <source>
        <dbReference type="ARBA" id="ARBA00004651"/>
    </source>
</evidence>
<reference evidence="10" key="1">
    <citation type="submission" date="2023-10" db="EMBL/GenBank/DDBJ databases">
        <title>Genome assembly of Pristionchus species.</title>
        <authorList>
            <person name="Yoshida K."/>
            <person name="Sommer R.J."/>
        </authorList>
    </citation>
    <scope>NUCLEOTIDE SEQUENCE</scope>
    <source>
        <strain evidence="10">RS0144</strain>
    </source>
</reference>
<dbReference type="GO" id="GO:0043252">
    <property type="term" value="P:sodium-independent organic anion transport"/>
    <property type="evidence" value="ECO:0007669"/>
    <property type="project" value="TreeGrafter"/>
</dbReference>
<dbReference type="EMBL" id="BTSX01000005">
    <property type="protein sequence ID" value="GMS99349.1"/>
    <property type="molecule type" value="Genomic_DNA"/>
</dbReference>
<dbReference type="PANTHER" id="PTHR11388:SF100">
    <property type="entry name" value="SOLUTE CARRIER ORGANIC ANION TRANSPORTER FAMILY MEMBER 4A1"/>
    <property type="match status" value="1"/>
</dbReference>
<keyword evidence="6 8" id="KW-0472">Membrane</keyword>
<keyword evidence="3" id="KW-1003">Cell membrane</keyword>
<dbReference type="InterPro" id="IPR002350">
    <property type="entry name" value="Kazal_dom"/>
</dbReference>
<evidence type="ECO:0000256" key="5">
    <source>
        <dbReference type="ARBA" id="ARBA00022989"/>
    </source>
</evidence>
<accession>A0AAV5TYM5</accession>
<comment type="caution">
    <text evidence="10">The sequence shown here is derived from an EMBL/GenBank/DDBJ whole genome shotgun (WGS) entry which is preliminary data.</text>
</comment>
<organism evidence="10 11">
    <name type="scientific">Pristionchus entomophagus</name>
    <dbReference type="NCBI Taxonomy" id="358040"/>
    <lineage>
        <taxon>Eukaryota</taxon>
        <taxon>Metazoa</taxon>
        <taxon>Ecdysozoa</taxon>
        <taxon>Nematoda</taxon>
        <taxon>Chromadorea</taxon>
        <taxon>Rhabditida</taxon>
        <taxon>Rhabditina</taxon>
        <taxon>Diplogasteromorpha</taxon>
        <taxon>Diplogasteroidea</taxon>
        <taxon>Neodiplogasteridae</taxon>
        <taxon>Pristionchus</taxon>
    </lineage>
</organism>